<gene>
    <name evidence="2" type="ORF">SAMN02745172_00584</name>
</gene>
<dbReference type="Pfam" id="PF11294">
    <property type="entry name" value="DUF3095"/>
    <property type="match status" value="1"/>
</dbReference>
<feature type="compositionally biased region" description="Low complexity" evidence="1">
    <location>
        <begin position="11"/>
        <end position="23"/>
    </location>
</feature>
<accession>A0A1M7Z865</accession>
<dbReference type="OrthoDB" id="5342145at2"/>
<protein>
    <recommendedName>
        <fullName evidence="4">DUF3095 domain-containing protein</fullName>
    </recommendedName>
</protein>
<dbReference type="Proteomes" id="UP000186406">
    <property type="component" value="Unassembled WGS sequence"/>
</dbReference>
<name>A0A1M7Z865_9HYPH</name>
<dbReference type="STRING" id="1123029.SAMN02745172_00584"/>
<evidence type="ECO:0000313" key="2">
    <source>
        <dbReference type="EMBL" id="SHO61107.1"/>
    </source>
</evidence>
<sequence>MSDPAPDDTARTGGDAGTAAHGTPLPAERPTTAFYHRIPVFDGFARLMEPELYMPLPAGWLIGTTDVVDSSGAIAAGNYKRVNLAGASVIGALSNALGNEDFPFVFGGDGASFAVAPDDEAAARQSLAETAAWSAEDLGLTLRAALVPVDDIRAAGSDVRVARFASSPNLAYAMFSGGGLRWAEAALKRGLYAVAPAPAGSKPDLSGMSCRFDPIKSRRGVIVSLLVVPDPRADMPTFRRLIEAILALPDPSKDEAGNPVPEGGPNYSLPPEAVELEALAVRRPSLPAWFYRVKIAVLGGLLKSVFRYGTHIGSFDPKRYINELVANSDFRKFDDGLRLTMDCTPEFADRLESLLAKAAADHMVLYGLHRQNNALITCFVPNITRHDHVHFIDGAEGGYAEAARSLKAMAARIATAGA</sequence>
<evidence type="ECO:0000313" key="3">
    <source>
        <dbReference type="Proteomes" id="UP000186406"/>
    </source>
</evidence>
<dbReference type="AlphaFoldDB" id="A0A1M7Z865"/>
<evidence type="ECO:0008006" key="4">
    <source>
        <dbReference type="Google" id="ProtNLM"/>
    </source>
</evidence>
<feature type="region of interest" description="Disordered" evidence="1">
    <location>
        <begin position="1"/>
        <end position="28"/>
    </location>
</feature>
<dbReference type="InterPro" id="IPR021445">
    <property type="entry name" value="DUF3095"/>
</dbReference>
<proteinExistence type="predicted"/>
<organism evidence="2 3">
    <name type="scientific">Pseudoxanthobacter soli DSM 19599</name>
    <dbReference type="NCBI Taxonomy" id="1123029"/>
    <lineage>
        <taxon>Bacteria</taxon>
        <taxon>Pseudomonadati</taxon>
        <taxon>Pseudomonadota</taxon>
        <taxon>Alphaproteobacteria</taxon>
        <taxon>Hyphomicrobiales</taxon>
        <taxon>Segnochrobactraceae</taxon>
        <taxon>Pseudoxanthobacter</taxon>
    </lineage>
</organism>
<reference evidence="2 3" key="1">
    <citation type="submission" date="2016-12" db="EMBL/GenBank/DDBJ databases">
        <authorList>
            <person name="Song W.-J."/>
            <person name="Kurnit D.M."/>
        </authorList>
    </citation>
    <scope>NUCLEOTIDE SEQUENCE [LARGE SCALE GENOMIC DNA]</scope>
    <source>
        <strain evidence="2 3">DSM 19599</strain>
    </source>
</reference>
<dbReference type="EMBL" id="FRXO01000001">
    <property type="protein sequence ID" value="SHO61107.1"/>
    <property type="molecule type" value="Genomic_DNA"/>
</dbReference>
<keyword evidence="3" id="KW-1185">Reference proteome</keyword>
<evidence type="ECO:0000256" key="1">
    <source>
        <dbReference type="SAM" id="MobiDB-lite"/>
    </source>
</evidence>